<dbReference type="EMBL" id="JAHQIW010004666">
    <property type="protein sequence ID" value="KAJ1363324.1"/>
    <property type="molecule type" value="Genomic_DNA"/>
</dbReference>
<name>A0AAD5QVQ4_PARTN</name>
<reference evidence="1" key="1">
    <citation type="submission" date="2021-06" db="EMBL/GenBank/DDBJ databases">
        <title>Parelaphostrongylus tenuis whole genome reference sequence.</title>
        <authorList>
            <person name="Garwood T.J."/>
            <person name="Larsen P.A."/>
            <person name="Fountain-Jones N.M."/>
            <person name="Garbe J.R."/>
            <person name="Macchietto M.G."/>
            <person name="Kania S.A."/>
            <person name="Gerhold R.W."/>
            <person name="Richards J.E."/>
            <person name="Wolf T.M."/>
        </authorList>
    </citation>
    <scope>NUCLEOTIDE SEQUENCE</scope>
    <source>
        <strain evidence="1">MNPRO001-30</strain>
        <tissue evidence="1">Meninges</tissue>
    </source>
</reference>
<dbReference type="PRINTS" id="PR00449">
    <property type="entry name" value="RASTRNSFRMNG"/>
</dbReference>
<comment type="caution">
    <text evidence="1">The sequence shown here is derived from an EMBL/GenBank/DDBJ whole genome shotgun (WGS) entry which is preliminary data.</text>
</comment>
<evidence type="ECO:0000313" key="1">
    <source>
        <dbReference type="EMBL" id="KAJ1363324.1"/>
    </source>
</evidence>
<protein>
    <submittedName>
        <fullName evidence="1">Ras- protein Rab-6B</fullName>
    </submittedName>
</protein>
<proteinExistence type="predicted"/>
<organism evidence="1 2">
    <name type="scientific">Parelaphostrongylus tenuis</name>
    <name type="common">Meningeal worm</name>
    <dbReference type="NCBI Taxonomy" id="148309"/>
    <lineage>
        <taxon>Eukaryota</taxon>
        <taxon>Metazoa</taxon>
        <taxon>Ecdysozoa</taxon>
        <taxon>Nematoda</taxon>
        <taxon>Chromadorea</taxon>
        <taxon>Rhabditida</taxon>
        <taxon>Rhabditina</taxon>
        <taxon>Rhabditomorpha</taxon>
        <taxon>Strongyloidea</taxon>
        <taxon>Metastrongylidae</taxon>
        <taxon>Parelaphostrongylus</taxon>
    </lineage>
</organism>
<dbReference type="AlphaFoldDB" id="A0AAD5QVQ4"/>
<accession>A0AAD5QVQ4</accession>
<sequence>MGSGNDKLVSTGTTEFLIIVLSSDFGYPLKKFKLVFLGKQSVGRTSLISRFMNDSFDKTYQATIVRALLILLPRKKTSGFHHGRLGTTTLKFRRVYMPESTTST</sequence>
<keyword evidence="2" id="KW-1185">Reference proteome</keyword>
<gene>
    <name evidence="1" type="primary">RAB6B</name>
    <name evidence="1" type="ORF">KIN20_023169</name>
</gene>
<evidence type="ECO:0000313" key="2">
    <source>
        <dbReference type="Proteomes" id="UP001196413"/>
    </source>
</evidence>
<dbReference type="Gene3D" id="3.40.50.300">
    <property type="entry name" value="P-loop containing nucleotide triphosphate hydrolases"/>
    <property type="match status" value="1"/>
</dbReference>
<dbReference type="InterPro" id="IPR027417">
    <property type="entry name" value="P-loop_NTPase"/>
</dbReference>
<dbReference type="Pfam" id="PF08477">
    <property type="entry name" value="Roc"/>
    <property type="match status" value="1"/>
</dbReference>
<dbReference type="Proteomes" id="UP001196413">
    <property type="component" value="Unassembled WGS sequence"/>
</dbReference>
<dbReference type="SUPFAM" id="SSF52540">
    <property type="entry name" value="P-loop containing nucleoside triphosphate hydrolases"/>
    <property type="match status" value="1"/>
</dbReference>